<gene>
    <name evidence="1" type="ORF">L1987_63350</name>
</gene>
<keyword evidence="2" id="KW-1185">Reference proteome</keyword>
<reference evidence="2" key="1">
    <citation type="journal article" date="2022" name="Mol. Ecol. Resour.">
        <title>The genomes of chicory, endive, great burdock and yacon provide insights into Asteraceae palaeo-polyploidization history and plant inulin production.</title>
        <authorList>
            <person name="Fan W."/>
            <person name="Wang S."/>
            <person name="Wang H."/>
            <person name="Wang A."/>
            <person name="Jiang F."/>
            <person name="Liu H."/>
            <person name="Zhao H."/>
            <person name="Xu D."/>
            <person name="Zhang Y."/>
        </authorList>
    </citation>
    <scope>NUCLEOTIDE SEQUENCE [LARGE SCALE GENOMIC DNA]</scope>
    <source>
        <strain evidence="2">cv. Yunnan</strain>
    </source>
</reference>
<dbReference type="Proteomes" id="UP001056120">
    <property type="component" value="Linkage Group LG21"/>
</dbReference>
<proteinExistence type="predicted"/>
<reference evidence="1 2" key="2">
    <citation type="journal article" date="2022" name="Mol. Ecol. Resour.">
        <title>The genomes of chicory, endive, great burdock and yacon provide insights into Asteraceae paleo-polyploidization history and plant inulin production.</title>
        <authorList>
            <person name="Fan W."/>
            <person name="Wang S."/>
            <person name="Wang H."/>
            <person name="Wang A."/>
            <person name="Jiang F."/>
            <person name="Liu H."/>
            <person name="Zhao H."/>
            <person name="Xu D."/>
            <person name="Zhang Y."/>
        </authorList>
    </citation>
    <scope>NUCLEOTIDE SEQUENCE [LARGE SCALE GENOMIC DNA]</scope>
    <source>
        <strain evidence="2">cv. Yunnan</strain>
        <tissue evidence="1">Leaves</tissue>
    </source>
</reference>
<dbReference type="EMBL" id="CM042038">
    <property type="protein sequence ID" value="KAI3732151.1"/>
    <property type="molecule type" value="Genomic_DNA"/>
</dbReference>
<evidence type="ECO:0000313" key="1">
    <source>
        <dbReference type="EMBL" id="KAI3732151.1"/>
    </source>
</evidence>
<protein>
    <submittedName>
        <fullName evidence="1">Uncharacterized protein</fullName>
    </submittedName>
</protein>
<sequence length="281" mass="31707">MTDLLYPHPLSFLLLPLFFIALPAQSNNSTYYPNCPSYNCGGVTISYPFWNEEIEATTQFCGYEGFQMNCSNNGNQRIPLITLAGHNYSVQNINYQRRNILLADYSVSLFVPNPNNCPWVRHGINLQTSLFNFSMSNVNISSHYGCNGCPSFATEIPCLDLIGRKSCVHIMNTSTEESDWDEYSCSQEMATTVLRQNINRFPNLSTQFGRVLEGGFELEWRTTGDCNKCEESNGRCGRHYTTGFICLCSDGTTSKDHCKGTVIKALKFQNTPFNYVDLVNL</sequence>
<organism evidence="1 2">
    <name type="scientific">Smallanthus sonchifolius</name>
    <dbReference type="NCBI Taxonomy" id="185202"/>
    <lineage>
        <taxon>Eukaryota</taxon>
        <taxon>Viridiplantae</taxon>
        <taxon>Streptophyta</taxon>
        <taxon>Embryophyta</taxon>
        <taxon>Tracheophyta</taxon>
        <taxon>Spermatophyta</taxon>
        <taxon>Magnoliopsida</taxon>
        <taxon>eudicotyledons</taxon>
        <taxon>Gunneridae</taxon>
        <taxon>Pentapetalae</taxon>
        <taxon>asterids</taxon>
        <taxon>campanulids</taxon>
        <taxon>Asterales</taxon>
        <taxon>Asteraceae</taxon>
        <taxon>Asteroideae</taxon>
        <taxon>Heliantheae alliance</taxon>
        <taxon>Millerieae</taxon>
        <taxon>Smallanthus</taxon>
    </lineage>
</organism>
<evidence type="ECO:0000313" key="2">
    <source>
        <dbReference type="Proteomes" id="UP001056120"/>
    </source>
</evidence>
<accession>A0ACB9CCW1</accession>
<name>A0ACB9CCW1_9ASTR</name>
<comment type="caution">
    <text evidence="1">The sequence shown here is derived from an EMBL/GenBank/DDBJ whole genome shotgun (WGS) entry which is preliminary data.</text>
</comment>